<keyword evidence="1" id="KW-0732">Signal</keyword>
<evidence type="ECO:0000256" key="1">
    <source>
        <dbReference type="SAM" id="SignalP"/>
    </source>
</evidence>
<feature type="chain" id="PRO_5021891957" description="Pectate lyase superfamily protein domain-containing protein" evidence="1">
    <location>
        <begin position="19"/>
        <end position="135"/>
    </location>
</feature>
<gene>
    <name evidence="2" type="ORF">FKW77_004258</name>
</gene>
<dbReference type="EMBL" id="CP042200">
    <property type="protein sequence ID" value="QDS76913.1"/>
    <property type="molecule type" value="Genomic_DNA"/>
</dbReference>
<dbReference type="PROSITE" id="PS51257">
    <property type="entry name" value="PROKAR_LIPOPROTEIN"/>
    <property type="match status" value="1"/>
</dbReference>
<feature type="signal peptide" evidence="1">
    <location>
        <begin position="1"/>
        <end position="18"/>
    </location>
</feature>
<dbReference type="Proteomes" id="UP000316270">
    <property type="component" value="Chromosome 16"/>
</dbReference>
<protein>
    <recommendedName>
        <fullName evidence="4">Pectate lyase superfamily protein domain-containing protein</fullName>
    </recommendedName>
</protein>
<accession>A0A517LMP1</accession>
<sequence>MYGLKQLLVLALAGSAFACQCRVGGKKDGALDVAATQIACQNTPGGAIYNGGTYQVTASHHYLAGVLELATPHSTRRVKAPLVNSLAIRTCYRLVEGTELTVNEIEREEMVQAKMTGVFGEQEDKSVASCVESGE</sequence>
<organism evidence="2 3">
    <name type="scientific">Venturia effusa</name>
    <dbReference type="NCBI Taxonomy" id="50376"/>
    <lineage>
        <taxon>Eukaryota</taxon>
        <taxon>Fungi</taxon>
        <taxon>Dikarya</taxon>
        <taxon>Ascomycota</taxon>
        <taxon>Pezizomycotina</taxon>
        <taxon>Dothideomycetes</taxon>
        <taxon>Pleosporomycetidae</taxon>
        <taxon>Venturiales</taxon>
        <taxon>Venturiaceae</taxon>
        <taxon>Venturia</taxon>
    </lineage>
</organism>
<evidence type="ECO:0000313" key="2">
    <source>
        <dbReference type="EMBL" id="QDS76913.1"/>
    </source>
</evidence>
<name>A0A517LMP1_9PEZI</name>
<dbReference type="AlphaFoldDB" id="A0A517LMP1"/>
<evidence type="ECO:0008006" key="4">
    <source>
        <dbReference type="Google" id="ProtNLM"/>
    </source>
</evidence>
<evidence type="ECO:0000313" key="3">
    <source>
        <dbReference type="Proteomes" id="UP000316270"/>
    </source>
</evidence>
<keyword evidence="3" id="KW-1185">Reference proteome</keyword>
<proteinExistence type="predicted"/>
<reference evidence="2 3" key="1">
    <citation type="submission" date="2019-07" db="EMBL/GenBank/DDBJ databases">
        <title>Finished genome of Venturia effusa.</title>
        <authorList>
            <person name="Young C.A."/>
            <person name="Cox M.P."/>
            <person name="Ganley A.R.D."/>
            <person name="David W.J."/>
        </authorList>
    </citation>
    <scope>NUCLEOTIDE SEQUENCE [LARGE SCALE GENOMIC DNA]</scope>
    <source>
        <strain evidence="3">albino</strain>
    </source>
</reference>